<dbReference type="Pfam" id="PF14024">
    <property type="entry name" value="DUF4240"/>
    <property type="match status" value="1"/>
</dbReference>
<dbReference type="OrthoDB" id="6200718at2"/>
<evidence type="ECO:0000259" key="1">
    <source>
        <dbReference type="Pfam" id="PF14024"/>
    </source>
</evidence>
<dbReference type="STRING" id="1678637.AC230_28970"/>
<evidence type="ECO:0000313" key="3">
    <source>
        <dbReference type="Proteomes" id="UP000037288"/>
    </source>
</evidence>
<sequence length="186" mass="20508">MDIDEFWNTIGNARANSTVDSPFAQVLTDHLAMQSAHFILGFQERFEEVHAALYRWDLWAAAYLIGDGCSDDGFIDFRAGLIALGRHWCEKAAVCPDSLAGHPLVSEAANGLSGEALFSEAVNYAAAHAFERVTSGTEDLYQAMERHRDTQAIPGTGGGIDMGEHFHFDDTQEMCRRLPRLAALFL</sequence>
<proteinExistence type="predicted"/>
<dbReference type="PATRIC" id="fig|1678637.3.peg.6176"/>
<evidence type="ECO:0000313" key="2">
    <source>
        <dbReference type="EMBL" id="KNB49311.1"/>
    </source>
</evidence>
<keyword evidence="3" id="KW-1185">Reference proteome</keyword>
<organism evidence="2 3">
    <name type="scientific">Streptomyces caatingaensis</name>
    <dbReference type="NCBI Taxonomy" id="1678637"/>
    <lineage>
        <taxon>Bacteria</taxon>
        <taxon>Bacillati</taxon>
        <taxon>Actinomycetota</taxon>
        <taxon>Actinomycetes</taxon>
        <taxon>Kitasatosporales</taxon>
        <taxon>Streptomycetaceae</taxon>
        <taxon>Streptomyces</taxon>
    </lineage>
</organism>
<dbReference type="AlphaFoldDB" id="A0A0K9X897"/>
<comment type="caution">
    <text evidence="2">The sequence shown here is derived from an EMBL/GenBank/DDBJ whole genome shotgun (WGS) entry which is preliminary data.</text>
</comment>
<gene>
    <name evidence="2" type="ORF">AC230_28970</name>
</gene>
<dbReference type="EMBL" id="LFXA01000018">
    <property type="protein sequence ID" value="KNB49311.1"/>
    <property type="molecule type" value="Genomic_DNA"/>
</dbReference>
<protein>
    <recommendedName>
        <fullName evidence="1">DUF4240 domain-containing protein</fullName>
    </recommendedName>
</protein>
<dbReference type="RefSeq" id="WP_049719257.1">
    <property type="nucleotide sequence ID" value="NZ_LFXA01000018.1"/>
</dbReference>
<name>A0A0K9X897_9ACTN</name>
<feature type="domain" description="DUF4240" evidence="1">
    <location>
        <begin position="1"/>
        <end position="132"/>
    </location>
</feature>
<accession>A0A0K9X897</accession>
<dbReference type="InterPro" id="IPR025334">
    <property type="entry name" value="DUF4240"/>
</dbReference>
<reference evidence="3" key="1">
    <citation type="submission" date="2015-07" db="EMBL/GenBank/DDBJ databases">
        <title>Draft genome sequence of Streptomyces sp. CMAA 1322, a bacterium isolated from Caatinga biome, from dry forest semiarid of Brazil.</title>
        <authorList>
            <person name="Santos S.N."/>
            <person name="Gacesa R."/>
            <person name="Taketani R.G."/>
            <person name="Long P.F."/>
            <person name="Melo I.S."/>
        </authorList>
    </citation>
    <scope>NUCLEOTIDE SEQUENCE [LARGE SCALE GENOMIC DNA]</scope>
    <source>
        <strain evidence="3">CMAA 1322</strain>
    </source>
</reference>
<dbReference type="Proteomes" id="UP000037288">
    <property type="component" value="Unassembled WGS sequence"/>
</dbReference>